<comment type="subcellular location">
    <subcellularLocation>
        <location evidence="1">Secreted</location>
        <location evidence="1">Extracellular space</location>
        <location evidence="1">Apoplast</location>
    </subcellularLocation>
</comment>
<proteinExistence type="inferred from homology"/>
<dbReference type="Proteomes" id="UP000541444">
    <property type="component" value="Unassembled WGS sequence"/>
</dbReference>
<evidence type="ECO:0008006" key="9">
    <source>
        <dbReference type="Google" id="ProtNLM"/>
    </source>
</evidence>
<comment type="caution">
    <text evidence="7">The sequence shown here is derived from an EMBL/GenBank/DDBJ whole genome shotgun (WGS) entry which is preliminary data.</text>
</comment>
<accession>A0A7J7M0U5</accession>
<dbReference type="InterPro" id="IPR006766">
    <property type="entry name" value="EXORDIUM-like"/>
</dbReference>
<dbReference type="GO" id="GO:0048046">
    <property type="term" value="C:apoplast"/>
    <property type="evidence" value="ECO:0007669"/>
    <property type="project" value="UniProtKB-SubCell"/>
</dbReference>
<organism evidence="7 8">
    <name type="scientific">Kingdonia uniflora</name>
    <dbReference type="NCBI Taxonomy" id="39325"/>
    <lineage>
        <taxon>Eukaryota</taxon>
        <taxon>Viridiplantae</taxon>
        <taxon>Streptophyta</taxon>
        <taxon>Embryophyta</taxon>
        <taxon>Tracheophyta</taxon>
        <taxon>Spermatophyta</taxon>
        <taxon>Magnoliopsida</taxon>
        <taxon>Ranunculales</taxon>
        <taxon>Circaeasteraceae</taxon>
        <taxon>Kingdonia</taxon>
    </lineage>
</organism>
<feature type="signal peptide" evidence="6">
    <location>
        <begin position="1"/>
        <end position="26"/>
    </location>
</feature>
<evidence type="ECO:0000313" key="7">
    <source>
        <dbReference type="EMBL" id="KAF6148493.1"/>
    </source>
</evidence>
<evidence type="ECO:0000256" key="6">
    <source>
        <dbReference type="SAM" id="SignalP"/>
    </source>
</evidence>
<evidence type="ECO:0000256" key="3">
    <source>
        <dbReference type="ARBA" id="ARBA00022525"/>
    </source>
</evidence>
<dbReference type="PANTHER" id="PTHR31279">
    <property type="entry name" value="PROTEIN EXORDIUM-LIKE 5"/>
    <property type="match status" value="1"/>
</dbReference>
<dbReference type="AlphaFoldDB" id="A0A7J7M0U5"/>
<feature type="chain" id="PRO_5029628699" description="Protein EXORDIUM-like 2" evidence="6">
    <location>
        <begin position="27"/>
        <end position="313"/>
    </location>
</feature>
<keyword evidence="3" id="KW-0964">Secreted</keyword>
<evidence type="ECO:0000256" key="2">
    <source>
        <dbReference type="ARBA" id="ARBA00022523"/>
    </source>
</evidence>
<evidence type="ECO:0000256" key="1">
    <source>
        <dbReference type="ARBA" id="ARBA00004271"/>
    </source>
</evidence>
<keyword evidence="8" id="KW-1185">Reference proteome</keyword>
<evidence type="ECO:0000256" key="4">
    <source>
        <dbReference type="ARBA" id="ARBA00022729"/>
    </source>
</evidence>
<dbReference type="Pfam" id="PF04674">
    <property type="entry name" value="Phi_1"/>
    <property type="match status" value="1"/>
</dbReference>
<dbReference type="OrthoDB" id="47374at2759"/>
<keyword evidence="4 6" id="KW-0732">Signal</keyword>
<evidence type="ECO:0000256" key="5">
    <source>
        <dbReference type="ARBA" id="ARBA00023591"/>
    </source>
</evidence>
<protein>
    <recommendedName>
        <fullName evidence="9">Protein EXORDIUM-like 2</fullName>
    </recommendedName>
</protein>
<dbReference type="PANTHER" id="PTHR31279:SF13">
    <property type="entry name" value="PROTEIN EXORDIUM-LIKE 6"/>
    <property type="match status" value="1"/>
</dbReference>
<reference evidence="7 8" key="1">
    <citation type="journal article" date="2020" name="IScience">
        <title>Genome Sequencing of the Endangered Kingdonia uniflora (Circaeasteraceae, Ranunculales) Reveals Potential Mechanisms of Evolutionary Specialization.</title>
        <authorList>
            <person name="Sun Y."/>
            <person name="Deng T."/>
            <person name="Zhang A."/>
            <person name="Moore M.J."/>
            <person name="Landis J.B."/>
            <person name="Lin N."/>
            <person name="Zhang H."/>
            <person name="Zhang X."/>
            <person name="Huang J."/>
            <person name="Zhang X."/>
            <person name="Sun H."/>
            <person name="Wang H."/>
        </authorList>
    </citation>
    <scope>NUCLEOTIDE SEQUENCE [LARGE SCALE GENOMIC DNA]</scope>
    <source>
        <strain evidence="7">TB1705</strain>
        <tissue evidence="7">Leaf</tissue>
    </source>
</reference>
<gene>
    <name evidence="7" type="ORF">GIB67_042452</name>
</gene>
<sequence>MAQSLLFITTSSILLVFLIFPIVSWANNATPHPVLKYRRGPILRGELKLGILWYGRFGRTQKVVLRDFIRSLNSKGGSSSVDPTVSKWWSRVEQYQSAVLKRNRNRIPKIRVRIVKQKTDKDYSIGKILMPDFFPGLVEKAKGGVDSAIAVIFTDRQVSIVGTCMGQCSRHGVIGKGPSKSLYMVVGNPETECPGTCAWPFHKADFGPQTLPLQPPNGNVGSDAMVIGLATSLAGTVTNPYNSGFFQGPENEPLEAVSACAGIFGSGAFPGYAGKVHIAPGTGGCFNARGTKGRKFLLPAVWDPKTKSCWTLM</sequence>
<comment type="similarity">
    <text evidence="5">Belongs to the EXORDIUM family.</text>
</comment>
<evidence type="ECO:0000313" key="8">
    <source>
        <dbReference type="Proteomes" id="UP000541444"/>
    </source>
</evidence>
<dbReference type="EMBL" id="JACGCM010001844">
    <property type="protein sequence ID" value="KAF6148493.1"/>
    <property type="molecule type" value="Genomic_DNA"/>
</dbReference>
<keyword evidence="2" id="KW-0052">Apoplast</keyword>
<name>A0A7J7M0U5_9MAGN</name>